<accession>A0A0R3RYR7</accession>
<protein>
    <submittedName>
        <fullName evidence="2">NR LBD domain-containing protein</fullName>
    </submittedName>
</protein>
<proteinExistence type="predicted"/>
<dbReference type="Proteomes" id="UP000050640">
    <property type="component" value="Unplaced"/>
</dbReference>
<keyword evidence="1" id="KW-1185">Reference proteome</keyword>
<evidence type="ECO:0000313" key="2">
    <source>
        <dbReference type="WBParaSite" id="EEL_0000743101-mRNA-1"/>
    </source>
</evidence>
<evidence type="ECO:0000313" key="1">
    <source>
        <dbReference type="Proteomes" id="UP000050640"/>
    </source>
</evidence>
<sequence length="182" mass="21198">MKCITIVQQYMFAEILFQLYCEARIDYSFDFRLQNDTICEQLLIASLEVNMWKFSDLPTEKQTATLLTAMPYTVSVTDVTKISKEFLSDIQRKMSRLAYICEVEHDDIELCEAMISLYKRWKNNPLAEIANDTLAYIKSAKEKVLTDEDVEIVIDFFLQITPPNKYCKIYGIVKLIILAAYL</sequence>
<dbReference type="WBParaSite" id="EEL_0000743101-mRNA-1">
    <property type="protein sequence ID" value="EEL_0000743101-mRNA-1"/>
    <property type="gene ID" value="EEL_0000743101"/>
</dbReference>
<dbReference type="AlphaFoldDB" id="A0A0R3RYR7"/>
<organism evidence="1 2">
    <name type="scientific">Elaeophora elaphi</name>
    <dbReference type="NCBI Taxonomy" id="1147741"/>
    <lineage>
        <taxon>Eukaryota</taxon>
        <taxon>Metazoa</taxon>
        <taxon>Ecdysozoa</taxon>
        <taxon>Nematoda</taxon>
        <taxon>Chromadorea</taxon>
        <taxon>Rhabditida</taxon>
        <taxon>Spirurina</taxon>
        <taxon>Spiruromorpha</taxon>
        <taxon>Filarioidea</taxon>
        <taxon>Onchocercidae</taxon>
        <taxon>Elaeophora</taxon>
    </lineage>
</organism>
<reference evidence="2" key="1">
    <citation type="submission" date="2016-04" db="UniProtKB">
        <authorList>
            <consortium name="WormBaseParasite"/>
        </authorList>
    </citation>
    <scope>IDENTIFICATION</scope>
</reference>
<name>A0A0R3RYR7_9BILA</name>